<dbReference type="VEuPathDB" id="FungiDB:AMAG_14120"/>
<sequence length="492" mass="54615">MVAVARRTVQARALVCSSALKAACTVLEAEWAQLTEAAESKGIKKESLPDQINVAMETVECVQVALRDFDGDVHAALTPQQDEHQTVDVVTAVVANLASLLPAGACGPEDLAKMKMALESVAKSIAGALAKCRIALEPANITNLVCYSSATARRLPDGQAMNVDWTLEFPPAGALYDSATMTDDDNELEWRLDGGDEVTPVPSWMRDTNVVVLTTMPGIPHQFGGAKTVVHRVRDLTASVRHKVEPPRANQALASTPFSSEPLPGSFPVDSGETTQFEPSTYWDRCQKLQAVLERLMNFLVAARKCVFPTNGHQANVCNWEARKAASEVLQTRIFNWFSRNIAPNEALQQLVRTDSMIASLDTVADYKNIDERIDLILQEHRVEVQREFDALACKNHVYLLWELEYAHNWLEWYRLFLDARAQQYVILFPHHKSRADGVIKCVDHHLDCNGIVAMALFPNLISPNSWSGSIQPCAGYCVHAFVAREAKYRQY</sequence>
<dbReference type="EMBL" id="GG745361">
    <property type="protein sequence ID" value="KNE69559.1"/>
    <property type="molecule type" value="Genomic_DNA"/>
</dbReference>
<dbReference type="AlphaFoldDB" id="A0A0L0T4V4"/>
<accession>A0A0L0T4V4</accession>
<organism evidence="1 2">
    <name type="scientific">Allomyces macrogynus (strain ATCC 38327)</name>
    <name type="common">Allomyces javanicus var. macrogynus</name>
    <dbReference type="NCBI Taxonomy" id="578462"/>
    <lineage>
        <taxon>Eukaryota</taxon>
        <taxon>Fungi</taxon>
        <taxon>Fungi incertae sedis</taxon>
        <taxon>Blastocladiomycota</taxon>
        <taxon>Blastocladiomycetes</taxon>
        <taxon>Blastocladiales</taxon>
        <taxon>Blastocladiaceae</taxon>
        <taxon>Allomyces</taxon>
    </lineage>
</organism>
<evidence type="ECO:0000313" key="2">
    <source>
        <dbReference type="Proteomes" id="UP000054350"/>
    </source>
</evidence>
<name>A0A0L0T4V4_ALLM3</name>
<protein>
    <submittedName>
        <fullName evidence="1">Uncharacterized protein</fullName>
    </submittedName>
</protein>
<evidence type="ECO:0000313" key="1">
    <source>
        <dbReference type="EMBL" id="KNE69559.1"/>
    </source>
</evidence>
<keyword evidence="2" id="KW-1185">Reference proteome</keyword>
<gene>
    <name evidence="1" type="ORF">AMAG_14120</name>
</gene>
<reference evidence="1 2" key="1">
    <citation type="submission" date="2009-11" db="EMBL/GenBank/DDBJ databases">
        <title>Annotation of Allomyces macrogynus ATCC 38327.</title>
        <authorList>
            <consortium name="The Broad Institute Genome Sequencing Platform"/>
            <person name="Russ C."/>
            <person name="Cuomo C."/>
            <person name="Burger G."/>
            <person name="Gray M.W."/>
            <person name="Holland P.W.H."/>
            <person name="King N."/>
            <person name="Lang F.B.F."/>
            <person name="Roger A.J."/>
            <person name="Ruiz-Trillo I."/>
            <person name="Young S.K."/>
            <person name="Zeng Q."/>
            <person name="Gargeya S."/>
            <person name="Fitzgerald M."/>
            <person name="Haas B."/>
            <person name="Abouelleil A."/>
            <person name="Alvarado L."/>
            <person name="Arachchi H.M."/>
            <person name="Berlin A."/>
            <person name="Chapman S.B."/>
            <person name="Gearin G."/>
            <person name="Goldberg J."/>
            <person name="Griggs A."/>
            <person name="Gujja S."/>
            <person name="Hansen M."/>
            <person name="Heiman D."/>
            <person name="Howarth C."/>
            <person name="Larimer J."/>
            <person name="Lui A."/>
            <person name="MacDonald P.J.P."/>
            <person name="McCowen C."/>
            <person name="Montmayeur A."/>
            <person name="Murphy C."/>
            <person name="Neiman D."/>
            <person name="Pearson M."/>
            <person name="Priest M."/>
            <person name="Roberts A."/>
            <person name="Saif S."/>
            <person name="Shea T."/>
            <person name="Sisk P."/>
            <person name="Stolte C."/>
            <person name="Sykes S."/>
            <person name="Wortman J."/>
            <person name="Nusbaum C."/>
            <person name="Birren B."/>
        </authorList>
    </citation>
    <scope>NUCLEOTIDE SEQUENCE [LARGE SCALE GENOMIC DNA]</scope>
    <source>
        <strain evidence="1 2">ATCC 38327</strain>
    </source>
</reference>
<dbReference type="Proteomes" id="UP000054350">
    <property type="component" value="Unassembled WGS sequence"/>
</dbReference>
<proteinExistence type="predicted"/>
<reference evidence="2" key="2">
    <citation type="submission" date="2009-11" db="EMBL/GenBank/DDBJ databases">
        <title>The Genome Sequence of Allomyces macrogynus strain ATCC 38327.</title>
        <authorList>
            <consortium name="The Broad Institute Genome Sequencing Platform"/>
            <person name="Russ C."/>
            <person name="Cuomo C."/>
            <person name="Shea T."/>
            <person name="Young S.K."/>
            <person name="Zeng Q."/>
            <person name="Koehrsen M."/>
            <person name="Haas B."/>
            <person name="Borodovsky M."/>
            <person name="Guigo R."/>
            <person name="Alvarado L."/>
            <person name="Berlin A."/>
            <person name="Borenstein D."/>
            <person name="Chen Z."/>
            <person name="Engels R."/>
            <person name="Freedman E."/>
            <person name="Gellesch M."/>
            <person name="Goldberg J."/>
            <person name="Griggs A."/>
            <person name="Gujja S."/>
            <person name="Heiman D."/>
            <person name="Hepburn T."/>
            <person name="Howarth C."/>
            <person name="Jen D."/>
            <person name="Larson L."/>
            <person name="Lewis B."/>
            <person name="Mehta T."/>
            <person name="Park D."/>
            <person name="Pearson M."/>
            <person name="Roberts A."/>
            <person name="Saif S."/>
            <person name="Shenoy N."/>
            <person name="Sisk P."/>
            <person name="Stolte C."/>
            <person name="Sykes S."/>
            <person name="Walk T."/>
            <person name="White J."/>
            <person name="Yandava C."/>
            <person name="Burger G."/>
            <person name="Gray M.W."/>
            <person name="Holland P.W.H."/>
            <person name="King N."/>
            <person name="Lang F.B.F."/>
            <person name="Roger A.J."/>
            <person name="Ruiz-Trillo I."/>
            <person name="Lander E."/>
            <person name="Nusbaum C."/>
        </authorList>
    </citation>
    <scope>NUCLEOTIDE SEQUENCE [LARGE SCALE GENOMIC DNA]</scope>
    <source>
        <strain evidence="2">ATCC 38327</strain>
    </source>
</reference>